<keyword evidence="3" id="KW-1185">Reference proteome</keyword>
<keyword evidence="1" id="KW-0812">Transmembrane</keyword>
<keyword evidence="1" id="KW-1133">Transmembrane helix</keyword>
<feature type="transmembrane region" description="Helical" evidence="1">
    <location>
        <begin position="234"/>
        <end position="255"/>
    </location>
</feature>
<feature type="transmembrane region" description="Helical" evidence="1">
    <location>
        <begin position="147"/>
        <end position="169"/>
    </location>
</feature>
<evidence type="ECO:0000313" key="2">
    <source>
        <dbReference type="EMBL" id="GFJ78598.1"/>
    </source>
</evidence>
<feature type="transmembrane region" description="Helical" evidence="1">
    <location>
        <begin position="109"/>
        <end position="135"/>
    </location>
</feature>
<reference evidence="2 3" key="2">
    <citation type="submission" date="2020-03" db="EMBL/GenBank/DDBJ databases">
        <authorList>
            <person name="Ichikawa N."/>
            <person name="Kimura A."/>
            <person name="Kitahashi Y."/>
            <person name="Uohara A."/>
        </authorList>
    </citation>
    <scope>NUCLEOTIDE SEQUENCE [LARGE SCALE GENOMIC DNA]</scope>
    <source>
        <strain evidence="2 3">NBRC 108639</strain>
    </source>
</reference>
<dbReference type="EMBL" id="BLPF01000001">
    <property type="protein sequence ID" value="GFJ78598.1"/>
    <property type="molecule type" value="Genomic_DNA"/>
</dbReference>
<evidence type="ECO:0000256" key="1">
    <source>
        <dbReference type="SAM" id="Phobius"/>
    </source>
</evidence>
<dbReference type="Proteomes" id="UP000482800">
    <property type="component" value="Unassembled WGS sequence"/>
</dbReference>
<reference evidence="2 3" key="1">
    <citation type="submission" date="2020-03" db="EMBL/GenBank/DDBJ databases">
        <title>Whole genome shotgun sequence of Phytohabitans houttuyneae NBRC 108639.</title>
        <authorList>
            <person name="Komaki H."/>
            <person name="Tamura T."/>
        </authorList>
    </citation>
    <scope>NUCLEOTIDE SEQUENCE [LARGE SCALE GENOMIC DNA]</scope>
    <source>
        <strain evidence="2 3">NBRC 108639</strain>
    </source>
</reference>
<evidence type="ECO:0000313" key="3">
    <source>
        <dbReference type="Proteomes" id="UP000482800"/>
    </source>
</evidence>
<dbReference type="PANTHER" id="PTHR37305">
    <property type="entry name" value="INTEGRAL MEMBRANE PROTEIN-RELATED"/>
    <property type="match status" value="1"/>
</dbReference>
<dbReference type="AlphaFoldDB" id="A0A6V8K8I2"/>
<dbReference type="GO" id="GO:0140359">
    <property type="term" value="F:ABC-type transporter activity"/>
    <property type="evidence" value="ECO:0007669"/>
    <property type="project" value="InterPro"/>
</dbReference>
<name>A0A6V8K8I2_9ACTN</name>
<dbReference type="RefSeq" id="WP_173056337.1">
    <property type="nucleotide sequence ID" value="NZ_BAABGO010000001.1"/>
</dbReference>
<protein>
    <submittedName>
        <fullName evidence="2">ABC transporter permease</fullName>
    </submittedName>
</protein>
<dbReference type="PANTHER" id="PTHR37305:SF1">
    <property type="entry name" value="MEMBRANE PROTEIN"/>
    <property type="match status" value="1"/>
</dbReference>
<comment type="caution">
    <text evidence="2">The sequence shown here is derived from an EMBL/GenBank/DDBJ whole genome shotgun (WGS) entry which is preliminary data.</text>
</comment>
<proteinExistence type="predicted"/>
<keyword evidence="1" id="KW-0472">Membrane</keyword>
<accession>A0A6V8K8I2</accession>
<feature type="transmembrane region" description="Helical" evidence="1">
    <location>
        <begin position="63"/>
        <end position="82"/>
    </location>
</feature>
<sequence length="259" mass="26288">MITFPRVVRAEWTKLVSLRSTWVTLGTSAVLAVGIAGAIGYGVRHAVEGGDPPPALPEVVGAAFLPIDFFVLVFGVFGVLQMTGEYGSGLIRATLTAVPRRWPVTAAKAVVQVAVTLPVMAVTALGSFLACQAFLGEHGASLGDAGVPRAIVGATLAPVLVGLLGLGVGTAVRHTAGAITTLVAALFVIPVLLGPVLPGEMEKDVMKYVPTVAGQAMYSIDGGGQPFETLAPGASAAVMVGWSALLLAGGVALLLRRDA</sequence>
<gene>
    <name evidence="2" type="ORF">Phou_027780</name>
</gene>
<dbReference type="GO" id="GO:0005886">
    <property type="term" value="C:plasma membrane"/>
    <property type="evidence" value="ECO:0007669"/>
    <property type="project" value="UniProtKB-SubCell"/>
</dbReference>
<feature type="transmembrane region" description="Helical" evidence="1">
    <location>
        <begin position="21"/>
        <end position="43"/>
    </location>
</feature>
<feature type="transmembrane region" description="Helical" evidence="1">
    <location>
        <begin position="176"/>
        <end position="197"/>
    </location>
</feature>
<organism evidence="2 3">
    <name type="scientific">Phytohabitans houttuyneae</name>
    <dbReference type="NCBI Taxonomy" id="1076126"/>
    <lineage>
        <taxon>Bacteria</taxon>
        <taxon>Bacillati</taxon>
        <taxon>Actinomycetota</taxon>
        <taxon>Actinomycetes</taxon>
        <taxon>Micromonosporales</taxon>
        <taxon>Micromonosporaceae</taxon>
    </lineage>
</organism>